<dbReference type="GO" id="GO:0046872">
    <property type="term" value="F:metal ion binding"/>
    <property type="evidence" value="ECO:0007669"/>
    <property type="project" value="UniProtKB-KW"/>
</dbReference>
<comment type="similarity">
    <text evidence="3">Belongs to the metallophosphoesterase superfamily. Purple acid phosphatase family.</text>
</comment>
<accession>A0AAN9SNK0</accession>
<dbReference type="GO" id="GO:0003993">
    <property type="term" value="F:acid phosphatase activity"/>
    <property type="evidence" value="ECO:0007669"/>
    <property type="project" value="UniProtKB-UniRule"/>
</dbReference>
<evidence type="ECO:0000256" key="2">
    <source>
        <dbReference type="ARBA" id="ARBA00004613"/>
    </source>
</evidence>
<comment type="cofactor">
    <cofactor evidence="11">
        <name>Fe cation</name>
        <dbReference type="ChEBI" id="CHEBI:24875"/>
    </cofactor>
    <text evidence="11">Binds 2 iron ions per subunit.</text>
</comment>
<feature type="binding site" evidence="11">
    <location>
        <position position="126"/>
    </location>
    <ligand>
        <name>Fe cation</name>
        <dbReference type="ChEBI" id="CHEBI:24875"/>
        <label>2</label>
    </ligand>
</feature>
<gene>
    <name evidence="13" type="ORF">VNO78_11086</name>
</gene>
<dbReference type="PIRSF" id="PIRSF000898">
    <property type="entry name" value="Acid_Ptase_5"/>
    <property type="match status" value="1"/>
</dbReference>
<dbReference type="GO" id="GO:0005576">
    <property type="term" value="C:extracellular region"/>
    <property type="evidence" value="ECO:0007669"/>
    <property type="project" value="UniProtKB-SubCell"/>
</dbReference>
<dbReference type="InterPro" id="IPR051558">
    <property type="entry name" value="Metallophosphoesterase_PAP"/>
</dbReference>
<feature type="binding site" evidence="11">
    <location>
        <position position="91"/>
    </location>
    <ligand>
        <name>Fe cation</name>
        <dbReference type="ChEBI" id="CHEBI:24875"/>
        <label>1</label>
    </ligand>
</feature>
<keyword evidence="4" id="KW-0964">Secreted</keyword>
<keyword evidence="14" id="KW-1185">Reference proteome</keyword>
<evidence type="ECO:0000313" key="13">
    <source>
        <dbReference type="EMBL" id="KAK7399891.1"/>
    </source>
</evidence>
<feature type="domain" description="Calcineurin-like phosphoesterase" evidence="12">
    <location>
        <begin position="49"/>
        <end position="258"/>
    </location>
</feature>
<dbReference type="PANTHER" id="PTHR10161">
    <property type="entry name" value="TARTRATE-RESISTANT ACID PHOSPHATASE TYPE 5"/>
    <property type="match status" value="1"/>
</dbReference>
<keyword evidence="8" id="KW-0862">Zinc</keyword>
<keyword evidence="5 11" id="KW-0479">Metal-binding</keyword>
<comment type="catalytic activity">
    <reaction evidence="1 10">
        <text>a phosphate monoester + H2O = an alcohol + phosphate</text>
        <dbReference type="Rhea" id="RHEA:15017"/>
        <dbReference type="ChEBI" id="CHEBI:15377"/>
        <dbReference type="ChEBI" id="CHEBI:30879"/>
        <dbReference type="ChEBI" id="CHEBI:43474"/>
        <dbReference type="ChEBI" id="CHEBI:67140"/>
        <dbReference type="EC" id="3.1.3.2"/>
    </reaction>
</comment>
<dbReference type="InterPro" id="IPR024927">
    <property type="entry name" value="Acid_PPase"/>
</dbReference>
<evidence type="ECO:0000256" key="7">
    <source>
        <dbReference type="ARBA" id="ARBA00022801"/>
    </source>
</evidence>
<dbReference type="Pfam" id="PF00149">
    <property type="entry name" value="Metallophos"/>
    <property type="match status" value="1"/>
</dbReference>
<protein>
    <recommendedName>
        <fullName evidence="10">Purple acid phosphatase</fullName>
        <ecNumber evidence="10">3.1.3.2</ecNumber>
    </recommendedName>
</protein>
<dbReference type="InterPro" id="IPR004843">
    <property type="entry name" value="Calcineurin-like_PHP"/>
</dbReference>
<dbReference type="EMBL" id="JAYMYS010000003">
    <property type="protein sequence ID" value="KAK7399891.1"/>
    <property type="molecule type" value="Genomic_DNA"/>
</dbReference>
<dbReference type="SUPFAM" id="SSF56300">
    <property type="entry name" value="Metallo-dependent phosphatases"/>
    <property type="match status" value="1"/>
</dbReference>
<reference evidence="13 14" key="1">
    <citation type="submission" date="2024-01" db="EMBL/GenBank/DDBJ databases">
        <title>The genomes of 5 underutilized Papilionoideae crops provide insights into root nodulation and disease resistanc.</title>
        <authorList>
            <person name="Jiang F."/>
        </authorList>
    </citation>
    <scope>NUCLEOTIDE SEQUENCE [LARGE SCALE GENOMIC DNA]</scope>
    <source>
        <strain evidence="13">DUOXIRENSHENG_FW03</strain>
        <tissue evidence="13">Leaves</tissue>
    </source>
</reference>
<evidence type="ECO:0000256" key="5">
    <source>
        <dbReference type="ARBA" id="ARBA00022723"/>
    </source>
</evidence>
<evidence type="ECO:0000256" key="8">
    <source>
        <dbReference type="ARBA" id="ARBA00022833"/>
    </source>
</evidence>
<keyword evidence="9" id="KW-0325">Glycoprotein</keyword>
<dbReference type="Gene3D" id="3.60.21.10">
    <property type="match status" value="1"/>
</dbReference>
<feature type="binding site" evidence="11">
    <location>
        <position position="55"/>
    </location>
    <ligand>
        <name>Fe cation</name>
        <dbReference type="ChEBI" id="CHEBI:24875"/>
        <label>1</label>
    </ligand>
</feature>
<keyword evidence="7 10" id="KW-0378">Hydrolase</keyword>
<comment type="subcellular location">
    <subcellularLocation>
        <location evidence="2">Secreted</location>
    </subcellularLocation>
</comment>
<dbReference type="CDD" id="cd07378">
    <property type="entry name" value="MPP_ACP5"/>
    <property type="match status" value="1"/>
</dbReference>
<evidence type="ECO:0000256" key="10">
    <source>
        <dbReference type="PIRNR" id="PIRNR000898"/>
    </source>
</evidence>
<proteinExistence type="inferred from homology"/>
<feature type="binding site" evidence="11">
    <location>
        <position position="220"/>
    </location>
    <ligand>
        <name>Fe cation</name>
        <dbReference type="ChEBI" id="CHEBI:24875"/>
        <label>2</label>
    </ligand>
</feature>
<comment type="caution">
    <text evidence="13">The sequence shown here is derived from an EMBL/GenBank/DDBJ whole genome shotgun (WGS) entry which is preliminary data.</text>
</comment>
<evidence type="ECO:0000256" key="4">
    <source>
        <dbReference type="ARBA" id="ARBA00022525"/>
    </source>
</evidence>
<dbReference type="EC" id="3.1.3.2" evidence="10"/>
<dbReference type="InterPro" id="IPR029052">
    <property type="entry name" value="Metallo-depent_PP-like"/>
</dbReference>
<sequence>MEGKAIVFPGISMGVLVSFGALTLCLVLSSASAVLQRFHHPPKPDASLSFFVIGDWGRKGAYNQSQVALQMGVIGEQLDIDFVISTGDNFYESGLTGIDDPAFNESFTKIYTASSLQKQWYSVLGNHDYRGNAEAQLSPALTNLDKRWLCLRSFIVNAEVAEFFFVDTTPFVDKYFLKPKGHVYDWSGILPRQQYISNLLKDVDLALKQSNAKWKIVVAHHTIRSAGVHGNTDELVKQLLPILEANKIDLYINGHDHCLQHISSLDSGIQFLTSGGGSKAWRGVVDWWNPEEMKLYYDGQGFMSVHITETEINVVFYDVFGQVLHKWNSSKQLHSYW</sequence>
<evidence type="ECO:0000256" key="11">
    <source>
        <dbReference type="PIRSR" id="PIRSR000898-1"/>
    </source>
</evidence>
<dbReference type="PANTHER" id="PTHR10161:SF36">
    <property type="entry name" value="PURPLE ACID PHOSPHATASE 3"/>
    <property type="match status" value="1"/>
</dbReference>
<evidence type="ECO:0000256" key="3">
    <source>
        <dbReference type="ARBA" id="ARBA00008723"/>
    </source>
</evidence>
<feature type="binding site" evidence="11">
    <location>
        <position position="88"/>
    </location>
    <ligand>
        <name>Fe cation</name>
        <dbReference type="ChEBI" id="CHEBI:24875"/>
        <label>1</label>
    </ligand>
</feature>
<dbReference type="Proteomes" id="UP001386955">
    <property type="component" value="Unassembled WGS sequence"/>
</dbReference>
<evidence type="ECO:0000313" key="14">
    <source>
        <dbReference type="Proteomes" id="UP001386955"/>
    </source>
</evidence>
<keyword evidence="6" id="KW-0732">Signal</keyword>
<feature type="binding site" evidence="11">
    <location>
        <position position="255"/>
    </location>
    <ligand>
        <name>Fe cation</name>
        <dbReference type="ChEBI" id="CHEBI:24875"/>
        <label>2</label>
    </ligand>
</feature>
<feature type="binding site" evidence="11">
    <location>
        <position position="257"/>
    </location>
    <ligand>
        <name>Fe cation</name>
        <dbReference type="ChEBI" id="CHEBI:24875"/>
        <label>1</label>
    </ligand>
</feature>
<organism evidence="13 14">
    <name type="scientific">Psophocarpus tetragonolobus</name>
    <name type="common">Winged bean</name>
    <name type="synonym">Dolichos tetragonolobus</name>
    <dbReference type="NCBI Taxonomy" id="3891"/>
    <lineage>
        <taxon>Eukaryota</taxon>
        <taxon>Viridiplantae</taxon>
        <taxon>Streptophyta</taxon>
        <taxon>Embryophyta</taxon>
        <taxon>Tracheophyta</taxon>
        <taxon>Spermatophyta</taxon>
        <taxon>Magnoliopsida</taxon>
        <taxon>eudicotyledons</taxon>
        <taxon>Gunneridae</taxon>
        <taxon>Pentapetalae</taxon>
        <taxon>rosids</taxon>
        <taxon>fabids</taxon>
        <taxon>Fabales</taxon>
        <taxon>Fabaceae</taxon>
        <taxon>Papilionoideae</taxon>
        <taxon>50 kb inversion clade</taxon>
        <taxon>NPAAA clade</taxon>
        <taxon>indigoferoid/millettioid clade</taxon>
        <taxon>Phaseoleae</taxon>
        <taxon>Psophocarpus</taxon>
    </lineage>
</organism>
<keyword evidence="10 11" id="KW-0408">Iron</keyword>
<feature type="binding site" evidence="11">
    <location>
        <position position="88"/>
    </location>
    <ligand>
        <name>Fe cation</name>
        <dbReference type="ChEBI" id="CHEBI:24875"/>
        <label>2</label>
    </ligand>
</feature>
<evidence type="ECO:0000256" key="6">
    <source>
        <dbReference type="ARBA" id="ARBA00022729"/>
    </source>
</evidence>
<dbReference type="AlphaFoldDB" id="A0AAN9SNK0"/>
<evidence type="ECO:0000256" key="9">
    <source>
        <dbReference type="ARBA" id="ARBA00023180"/>
    </source>
</evidence>
<evidence type="ECO:0000256" key="1">
    <source>
        <dbReference type="ARBA" id="ARBA00000032"/>
    </source>
</evidence>
<name>A0AAN9SNK0_PSOTE</name>
<dbReference type="FunFam" id="3.60.21.10:FF:000027">
    <property type="entry name" value="Purple acid phosphatase"/>
    <property type="match status" value="1"/>
</dbReference>
<evidence type="ECO:0000259" key="12">
    <source>
        <dbReference type="Pfam" id="PF00149"/>
    </source>
</evidence>